<keyword evidence="2 4" id="KW-0120">Carbon dioxide fixation</keyword>
<dbReference type="SMART" id="SM00961">
    <property type="entry name" value="RuBisCO_small"/>
    <property type="match status" value="1"/>
</dbReference>
<comment type="miscellaneous">
    <text evidence="4">The basic functional RuBisCO is composed of a large chain homodimer in a 'head-to-tail' conformation. In form I RuBisCO this homodimer is arranged in a barrel-like tetramer with the small subunits forming a tetrameric 'cap' on each end of the 'barrel'.</text>
</comment>
<dbReference type="Pfam" id="PF00101">
    <property type="entry name" value="RuBisCO_small"/>
    <property type="match status" value="1"/>
</dbReference>
<gene>
    <name evidence="4" type="primary">cbbS</name>
    <name evidence="7" type="ORF">ACFPK1_06065</name>
</gene>
<evidence type="ECO:0000313" key="8">
    <source>
        <dbReference type="Proteomes" id="UP001596175"/>
    </source>
</evidence>
<sequence length="158" mass="17832">MRITQGTFSFLPDLTDDEITAQIAYALEHGWPCSVEYTDDPHPRNTYWEMWGLPLFDLADPAAVLDEVRACREEHPEHYVRVNAYDASLGRQTVALSFLVQRPSEEPGFRLDRQEGVDRRMHYSVHSYATERPAGSRYGATAGPSTRGNGQGNGHGRH</sequence>
<comment type="similarity">
    <text evidence="4">Belongs to the RuBisCO small chain family.</text>
</comment>
<dbReference type="CDD" id="cd03527">
    <property type="entry name" value="RuBisCO_small"/>
    <property type="match status" value="1"/>
</dbReference>
<feature type="region of interest" description="Disordered" evidence="5">
    <location>
        <begin position="132"/>
        <end position="158"/>
    </location>
</feature>
<evidence type="ECO:0000256" key="2">
    <source>
        <dbReference type="ARBA" id="ARBA00023300"/>
    </source>
</evidence>
<organism evidence="7 8">
    <name type="scientific">Actinomycetospora rhizophila</name>
    <dbReference type="NCBI Taxonomy" id="1416876"/>
    <lineage>
        <taxon>Bacteria</taxon>
        <taxon>Bacillati</taxon>
        <taxon>Actinomycetota</taxon>
        <taxon>Actinomycetes</taxon>
        <taxon>Pseudonocardiales</taxon>
        <taxon>Pseudonocardiaceae</taxon>
        <taxon>Actinomycetospora</taxon>
    </lineage>
</organism>
<proteinExistence type="inferred from homology"/>
<dbReference type="RefSeq" id="WP_378019995.1">
    <property type="nucleotide sequence ID" value="NZ_JBHSKG010000002.1"/>
</dbReference>
<reference evidence="8" key="1">
    <citation type="journal article" date="2019" name="Int. J. Syst. Evol. Microbiol.">
        <title>The Global Catalogue of Microorganisms (GCM) 10K type strain sequencing project: providing services to taxonomists for standard genome sequencing and annotation.</title>
        <authorList>
            <consortium name="The Broad Institute Genomics Platform"/>
            <consortium name="The Broad Institute Genome Sequencing Center for Infectious Disease"/>
            <person name="Wu L."/>
            <person name="Ma J."/>
        </authorList>
    </citation>
    <scope>NUCLEOTIDE SEQUENCE [LARGE SCALE GENOMIC DNA]</scope>
    <source>
        <strain evidence="8">XZYJ18</strain>
    </source>
</reference>
<comment type="function">
    <text evidence="4">RuBisCO catalyzes two reactions: the carboxylation of D-ribulose 1,5-bisphosphate, the primary event in carbon dioxide fixation, as well as the oxidative fragmentation of the pentose substrate. Both reactions occur simultaneously and in competition at the same active site. Although the small subunit is not catalytic it is essential for maximal activity.</text>
</comment>
<evidence type="ECO:0000256" key="3">
    <source>
        <dbReference type="ARBA" id="ARBA00038826"/>
    </source>
</evidence>
<keyword evidence="8" id="KW-1185">Reference proteome</keyword>
<dbReference type="InterPro" id="IPR024681">
    <property type="entry name" value="RuBisCO_ssu"/>
</dbReference>
<name>A0ABV9ZCC8_9PSEU</name>
<dbReference type="EMBL" id="JBHSKG010000002">
    <property type="protein sequence ID" value="MFC5137788.1"/>
    <property type="molecule type" value="Genomic_DNA"/>
</dbReference>
<dbReference type="SUPFAM" id="SSF55239">
    <property type="entry name" value="RuBisCO, small subunit"/>
    <property type="match status" value="1"/>
</dbReference>
<dbReference type="PANTHER" id="PTHR31262:SF23">
    <property type="entry name" value="RIBULOSE BISPHOSPHATE CARBOXYLASE SMALL SUBUNIT"/>
    <property type="match status" value="1"/>
</dbReference>
<keyword evidence="1 4" id="KW-0113">Calvin cycle</keyword>
<evidence type="ECO:0000256" key="4">
    <source>
        <dbReference type="HAMAP-Rule" id="MF_00859"/>
    </source>
</evidence>
<comment type="subunit">
    <text evidence="3 4">Heterohexadecamer of 8 large and 8 small subunits.</text>
</comment>
<evidence type="ECO:0000256" key="1">
    <source>
        <dbReference type="ARBA" id="ARBA00022567"/>
    </source>
</evidence>
<dbReference type="Gene3D" id="3.30.190.10">
    <property type="entry name" value="Ribulose bisphosphate carboxylase, small subunit"/>
    <property type="match status" value="1"/>
</dbReference>
<protein>
    <recommendedName>
        <fullName evidence="4">Ribulose bisphosphate carboxylase small subunit</fullName>
        <shortName evidence="4">RuBisCO small subunit</shortName>
    </recommendedName>
</protein>
<feature type="compositionally biased region" description="Gly residues" evidence="5">
    <location>
        <begin position="149"/>
        <end position="158"/>
    </location>
</feature>
<dbReference type="HAMAP" id="MF_00859">
    <property type="entry name" value="RuBisCO_S_bact"/>
    <property type="match status" value="1"/>
</dbReference>
<dbReference type="InterPro" id="IPR036385">
    <property type="entry name" value="RuBisCO_ssu_sf"/>
</dbReference>
<dbReference type="PANTHER" id="PTHR31262">
    <property type="entry name" value="RIBULOSE BISPHOSPHATE CARBOXYLASE SMALL CHAIN 1, CHLOROPLASTIC"/>
    <property type="match status" value="1"/>
</dbReference>
<comment type="caution">
    <text evidence="7">The sequence shown here is derived from an EMBL/GenBank/DDBJ whole genome shotgun (WGS) entry which is preliminary data.</text>
</comment>
<evidence type="ECO:0000256" key="5">
    <source>
        <dbReference type="SAM" id="MobiDB-lite"/>
    </source>
</evidence>
<accession>A0ABV9ZCC8</accession>
<evidence type="ECO:0000313" key="7">
    <source>
        <dbReference type="EMBL" id="MFC5137788.1"/>
    </source>
</evidence>
<feature type="domain" description="Ribulose bisphosphate carboxylase small subunit" evidence="6">
    <location>
        <begin position="4"/>
        <end position="103"/>
    </location>
</feature>
<dbReference type="InterPro" id="IPR000894">
    <property type="entry name" value="RuBisCO_ssu_dom"/>
</dbReference>
<dbReference type="Proteomes" id="UP001596175">
    <property type="component" value="Unassembled WGS sequence"/>
</dbReference>
<evidence type="ECO:0000259" key="6">
    <source>
        <dbReference type="SMART" id="SM00961"/>
    </source>
</evidence>